<gene>
    <name evidence="2" type="ORF">ACIBG2_48820</name>
</gene>
<name>A0ABW7ZB10_9ACTN</name>
<keyword evidence="3" id="KW-1185">Reference proteome</keyword>
<organism evidence="2 3">
    <name type="scientific">Nonomuraea typhae</name>
    <dbReference type="NCBI Taxonomy" id="2603600"/>
    <lineage>
        <taxon>Bacteria</taxon>
        <taxon>Bacillati</taxon>
        <taxon>Actinomycetota</taxon>
        <taxon>Actinomycetes</taxon>
        <taxon>Streptosporangiales</taxon>
        <taxon>Streptosporangiaceae</taxon>
        <taxon>Nonomuraea</taxon>
    </lineage>
</organism>
<dbReference type="Proteomes" id="UP001612741">
    <property type="component" value="Unassembled WGS sequence"/>
</dbReference>
<feature type="transmembrane region" description="Helical" evidence="1">
    <location>
        <begin position="45"/>
        <end position="71"/>
    </location>
</feature>
<reference evidence="2 3" key="1">
    <citation type="submission" date="2024-10" db="EMBL/GenBank/DDBJ databases">
        <title>The Natural Products Discovery Center: Release of the First 8490 Sequenced Strains for Exploring Actinobacteria Biosynthetic Diversity.</title>
        <authorList>
            <person name="Kalkreuter E."/>
            <person name="Kautsar S.A."/>
            <person name="Yang D."/>
            <person name="Bader C.D."/>
            <person name="Teijaro C.N."/>
            <person name="Fluegel L."/>
            <person name="Davis C.M."/>
            <person name="Simpson J.R."/>
            <person name="Lauterbach L."/>
            <person name="Steele A.D."/>
            <person name="Gui C."/>
            <person name="Meng S."/>
            <person name="Li G."/>
            <person name="Viehrig K."/>
            <person name="Ye F."/>
            <person name="Su P."/>
            <person name="Kiefer A.F."/>
            <person name="Nichols A."/>
            <person name="Cepeda A.J."/>
            <person name="Yan W."/>
            <person name="Fan B."/>
            <person name="Jiang Y."/>
            <person name="Adhikari A."/>
            <person name="Zheng C.-J."/>
            <person name="Schuster L."/>
            <person name="Cowan T.M."/>
            <person name="Smanski M.J."/>
            <person name="Chevrette M.G."/>
            <person name="De Carvalho L.P.S."/>
            <person name="Shen B."/>
        </authorList>
    </citation>
    <scope>NUCLEOTIDE SEQUENCE [LARGE SCALE GENOMIC DNA]</scope>
    <source>
        <strain evidence="2 3">NPDC050545</strain>
    </source>
</reference>
<protein>
    <recommendedName>
        <fullName evidence="4">FtsX extracellular domain-containing protein</fullName>
    </recommendedName>
</protein>
<comment type="caution">
    <text evidence="2">The sequence shown here is derived from an EMBL/GenBank/DDBJ whole genome shotgun (WGS) entry which is preliminary data.</text>
</comment>
<accession>A0ABW7ZB10</accession>
<sequence>MMVLVGLYGVFLAVTPPKLFGVNQPPFQQYPAPMPPPGNGRLRKRPGLLAVIILAACLGLSLVGVGGYLVVRAVTKPPRNPVTAVILEPTASQATKDAIKQRLVSMPQADTVFYADAEELPEWFPGSRPWGDTNPEAYLVKLRPGIDSDTMQESLRTWPGVYMVTYVTVTDLTIGTGGTE</sequence>
<keyword evidence="1" id="KW-0472">Membrane</keyword>
<dbReference type="EMBL" id="JBITGY010000019">
    <property type="protein sequence ID" value="MFI6505359.1"/>
    <property type="molecule type" value="Genomic_DNA"/>
</dbReference>
<dbReference type="RefSeq" id="WP_397091489.1">
    <property type="nucleotide sequence ID" value="NZ_JBITGY010000019.1"/>
</dbReference>
<evidence type="ECO:0000313" key="2">
    <source>
        <dbReference type="EMBL" id="MFI6505359.1"/>
    </source>
</evidence>
<keyword evidence="1" id="KW-1133">Transmembrane helix</keyword>
<keyword evidence="1" id="KW-0812">Transmembrane</keyword>
<proteinExistence type="predicted"/>
<evidence type="ECO:0000256" key="1">
    <source>
        <dbReference type="SAM" id="Phobius"/>
    </source>
</evidence>
<evidence type="ECO:0000313" key="3">
    <source>
        <dbReference type="Proteomes" id="UP001612741"/>
    </source>
</evidence>
<evidence type="ECO:0008006" key="4">
    <source>
        <dbReference type="Google" id="ProtNLM"/>
    </source>
</evidence>